<feature type="region of interest" description="Disordered" evidence="1">
    <location>
        <begin position="1"/>
        <end position="30"/>
    </location>
</feature>
<sequence>MQRLPTKMPDKRFAPLINANGLSSPPKPKPLTLPMMATVLPILVLEIERVSVHWPPTSKTRSTPWPAVSHNTSSCHSGVVL</sequence>
<gene>
    <name evidence="2" type="ORF">GALL_82090</name>
</gene>
<dbReference type="EMBL" id="MLJW01000025">
    <property type="protein sequence ID" value="OIR09803.1"/>
    <property type="molecule type" value="Genomic_DNA"/>
</dbReference>
<proteinExistence type="predicted"/>
<evidence type="ECO:0000313" key="2">
    <source>
        <dbReference type="EMBL" id="OIR09803.1"/>
    </source>
</evidence>
<dbReference type="AlphaFoldDB" id="A0A1J5SPA1"/>
<feature type="region of interest" description="Disordered" evidence="1">
    <location>
        <begin position="56"/>
        <end position="81"/>
    </location>
</feature>
<protein>
    <submittedName>
        <fullName evidence="2">Uncharacterized protein</fullName>
    </submittedName>
</protein>
<accession>A0A1J5SPA1</accession>
<name>A0A1J5SPA1_9ZZZZ</name>
<comment type="caution">
    <text evidence="2">The sequence shown here is derived from an EMBL/GenBank/DDBJ whole genome shotgun (WGS) entry which is preliminary data.</text>
</comment>
<feature type="compositionally biased region" description="Polar residues" evidence="1">
    <location>
        <begin position="57"/>
        <end position="81"/>
    </location>
</feature>
<evidence type="ECO:0000256" key="1">
    <source>
        <dbReference type="SAM" id="MobiDB-lite"/>
    </source>
</evidence>
<organism evidence="2">
    <name type="scientific">mine drainage metagenome</name>
    <dbReference type="NCBI Taxonomy" id="410659"/>
    <lineage>
        <taxon>unclassified sequences</taxon>
        <taxon>metagenomes</taxon>
        <taxon>ecological metagenomes</taxon>
    </lineage>
</organism>
<reference evidence="2" key="1">
    <citation type="submission" date="2016-10" db="EMBL/GenBank/DDBJ databases">
        <title>Sequence of Gallionella enrichment culture.</title>
        <authorList>
            <person name="Poehlein A."/>
            <person name="Muehling M."/>
            <person name="Daniel R."/>
        </authorList>
    </citation>
    <scope>NUCLEOTIDE SEQUENCE</scope>
</reference>